<dbReference type="InterPro" id="IPR000157">
    <property type="entry name" value="TIR_dom"/>
</dbReference>
<dbReference type="SUPFAM" id="SSF52200">
    <property type="entry name" value="Toll/Interleukin receptor TIR domain"/>
    <property type="match status" value="1"/>
</dbReference>
<dbReference type="Proteomes" id="UP001151760">
    <property type="component" value="Unassembled WGS sequence"/>
</dbReference>
<proteinExistence type="predicted"/>
<evidence type="ECO:0000313" key="3">
    <source>
        <dbReference type="Proteomes" id="UP001151760"/>
    </source>
</evidence>
<evidence type="ECO:0000313" key="2">
    <source>
        <dbReference type="EMBL" id="GJS78894.1"/>
    </source>
</evidence>
<reference evidence="2" key="2">
    <citation type="submission" date="2022-01" db="EMBL/GenBank/DDBJ databases">
        <authorList>
            <person name="Yamashiro T."/>
            <person name="Shiraishi A."/>
            <person name="Satake H."/>
            <person name="Nakayama K."/>
        </authorList>
    </citation>
    <scope>NUCLEOTIDE SEQUENCE</scope>
</reference>
<dbReference type="InterPro" id="IPR044974">
    <property type="entry name" value="Disease_R_plants"/>
</dbReference>
<comment type="caution">
    <text evidence="2">The sequence shown here is derived from an EMBL/GenBank/DDBJ whole genome shotgun (WGS) entry which is preliminary data.</text>
</comment>
<sequence length="168" mass="18405">MQLLDTTTLIYSMILPRGLSITPQLSAAIKDSRIFVVVFSTNYADSKWCLNELCEMMHLEQMSDQCIVLIVFLDVKKSDVGTQQERQLPDGLHLQDDGNGDEGTLVDLVVETVRKVKHGQDSNIADNLVGIGSQIEEVILMLKLGSMDVADDGMRVIAICGPEGVGIL</sequence>
<keyword evidence="3" id="KW-1185">Reference proteome</keyword>
<dbReference type="PROSITE" id="PS50104">
    <property type="entry name" value="TIR"/>
    <property type="match status" value="1"/>
</dbReference>
<gene>
    <name evidence="2" type="ORF">Tco_0728775</name>
</gene>
<dbReference type="PANTHER" id="PTHR11017">
    <property type="entry name" value="LEUCINE-RICH REPEAT-CONTAINING PROTEIN"/>
    <property type="match status" value="1"/>
</dbReference>
<feature type="domain" description="TIR" evidence="1">
    <location>
        <begin position="1"/>
        <end position="117"/>
    </location>
</feature>
<dbReference type="InterPro" id="IPR035897">
    <property type="entry name" value="Toll_tir_struct_dom_sf"/>
</dbReference>
<name>A0ABQ4YM29_9ASTR</name>
<organism evidence="2 3">
    <name type="scientific">Tanacetum coccineum</name>
    <dbReference type="NCBI Taxonomy" id="301880"/>
    <lineage>
        <taxon>Eukaryota</taxon>
        <taxon>Viridiplantae</taxon>
        <taxon>Streptophyta</taxon>
        <taxon>Embryophyta</taxon>
        <taxon>Tracheophyta</taxon>
        <taxon>Spermatophyta</taxon>
        <taxon>Magnoliopsida</taxon>
        <taxon>eudicotyledons</taxon>
        <taxon>Gunneridae</taxon>
        <taxon>Pentapetalae</taxon>
        <taxon>asterids</taxon>
        <taxon>campanulids</taxon>
        <taxon>Asterales</taxon>
        <taxon>Asteraceae</taxon>
        <taxon>Asteroideae</taxon>
        <taxon>Anthemideae</taxon>
        <taxon>Anthemidinae</taxon>
        <taxon>Tanacetum</taxon>
    </lineage>
</organism>
<dbReference type="Pfam" id="PF01582">
    <property type="entry name" value="TIR"/>
    <property type="match status" value="1"/>
</dbReference>
<reference evidence="2" key="1">
    <citation type="journal article" date="2022" name="Int. J. Mol. Sci.">
        <title>Draft Genome of Tanacetum Coccineum: Genomic Comparison of Closely Related Tanacetum-Family Plants.</title>
        <authorList>
            <person name="Yamashiro T."/>
            <person name="Shiraishi A."/>
            <person name="Nakayama K."/>
            <person name="Satake H."/>
        </authorList>
    </citation>
    <scope>NUCLEOTIDE SEQUENCE</scope>
</reference>
<evidence type="ECO:0000259" key="1">
    <source>
        <dbReference type="PROSITE" id="PS50104"/>
    </source>
</evidence>
<dbReference type="EMBL" id="BQNB010010558">
    <property type="protein sequence ID" value="GJS78894.1"/>
    <property type="molecule type" value="Genomic_DNA"/>
</dbReference>
<protein>
    <submittedName>
        <fullName evidence="2">TMV resistance protein N</fullName>
    </submittedName>
</protein>
<accession>A0ABQ4YM29</accession>
<dbReference type="Gene3D" id="3.40.50.10140">
    <property type="entry name" value="Toll/interleukin-1 receptor homology (TIR) domain"/>
    <property type="match status" value="1"/>
</dbReference>